<feature type="signal peptide" evidence="4">
    <location>
        <begin position="1"/>
        <end position="20"/>
    </location>
</feature>
<dbReference type="AlphaFoldDB" id="A1ZSA8"/>
<dbReference type="InterPro" id="IPR011990">
    <property type="entry name" value="TPR-like_helical_dom_sf"/>
</dbReference>
<evidence type="ECO:0000256" key="1">
    <source>
        <dbReference type="ARBA" id="ARBA00022737"/>
    </source>
</evidence>
<keyword evidence="4" id="KW-0732">Signal</keyword>
<evidence type="ECO:0000256" key="2">
    <source>
        <dbReference type="ARBA" id="ARBA00022803"/>
    </source>
</evidence>
<dbReference type="InterPro" id="IPR019734">
    <property type="entry name" value="TPR_rpt"/>
</dbReference>
<evidence type="ECO:0000256" key="4">
    <source>
        <dbReference type="SAM" id="SignalP"/>
    </source>
</evidence>
<evidence type="ECO:0000256" key="3">
    <source>
        <dbReference type="PROSITE-ProRule" id="PRU00339"/>
    </source>
</evidence>
<dbReference type="EMBL" id="AAWS01000031">
    <property type="protein sequence ID" value="EAY26656.1"/>
    <property type="molecule type" value="Genomic_DNA"/>
</dbReference>
<evidence type="ECO:0000313" key="6">
    <source>
        <dbReference type="Proteomes" id="UP000004095"/>
    </source>
</evidence>
<dbReference type="PANTHER" id="PTHR44858:SF1">
    <property type="entry name" value="UDP-N-ACETYLGLUCOSAMINE--PEPTIDE N-ACETYLGLUCOSAMINYLTRANSFERASE SPINDLY-RELATED"/>
    <property type="match status" value="1"/>
</dbReference>
<keyword evidence="1" id="KW-0677">Repeat</keyword>
<dbReference type="Gene3D" id="1.25.40.10">
    <property type="entry name" value="Tetratricopeptide repeat domain"/>
    <property type="match status" value="5"/>
</dbReference>
<dbReference type="InterPro" id="IPR050498">
    <property type="entry name" value="Ycf3"/>
</dbReference>
<dbReference type="SMART" id="SM00028">
    <property type="entry name" value="TPR"/>
    <property type="match status" value="8"/>
</dbReference>
<dbReference type="SUPFAM" id="SSF48452">
    <property type="entry name" value="TPR-like"/>
    <property type="match status" value="1"/>
</dbReference>
<reference evidence="5 6" key="1">
    <citation type="submission" date="2007-01" db="EMBL/GenBank/DDBJ databases">
        <authorList>
            <person name="Haygood M."/>
            <person name="Podell S."/>
            <person name="Anderson C."/>
            <person name="Hopkinson B."/>
            <person name="Roe K."/>
            <person name="Barbeau K."/>
            <person name="Gaasterland T."/>
            <person name="Ferriera S."/>
            <person name="Johnson J."/>
            <person name="Kravitz S."/>
            <person name="Beeson K."/>
            <person name="Sutton G."/>
            <person name="Rogers Y.-H."/>
            <person name="Friedman R."/>
            <person name="Frazier M."/>
            <person name="Venter J.C."/>
        </authorList>
    </citation>
    <scope>NUCLEOTIDE SEQUENCE [LARGE SCALE GENOMIC DNA]</scope>
    <source>
        <strain evidence="5 6">ATCC 23134</strain>
    </source>
</reference>
<dbReference type="PANTHER" id="PTHR44858">
    <property type="entry name" value="TETRATRICOPEPTIDE REPEAT PROTEIN 6"/>
    <property type="match status" value="1"/>
</dbReference>
<dbReference type="SUPFAM" id="SSF81901">
    <property type="entry name" value="HCP-like"/>
    <property type="match status" value="1"/>
</dbReference>
<dbReference type="Pfam" id="PF13374">
    <property type="entry name" value="TPR_10"/>
    <property type="match status" value="1"/>
</dbReference>
<dbReference type="Pfam" id="PF13432">
    <property type="entry name" value="TPR_16"/>
    <property type="match status" value="2"/>
</dbReference>
<feature type="repeat" description="TPR" evidence="3">
    <location>
        <begin position="309"/>
        <end position="342"/>
    </location>
</feature>
<keyword evidence="6" id="KW-1185">Reference proteome</keyword>
<dbReference type="eggNOG" id="COG0457">
    <property type="taxonomic scope" value="Bacteria"/>
</dbReference>
<keyword evidence="2 3" id="KW-0802">TPR repeat</keyword>
<feature type="chain" id="PRO_5002642409" evidence="4">
    <location>
        <begin position="21"/>
        <end position="495"/>
    </location>
</feature>
<gene>
    <name evidence="5" type="ORF">M23134_02907</name>
</gene>
<dbReference type="Proteomes" id="UP000004095">
    <property type="component" value="Unassembled WGS sequence"/>
</dbReference>
<protein>
    <submittedName>
        <fullName evidence="5">Tetratricopeptide repeat family protein, putative</fullName>
    </submittedName>
</protein>
<feature type="repeat" description="TPR" evidence="3">
    <location>
        <begin position="413"/>
        <end position="446"/>
    </location>
</feature>
<feature type="repeat" description="TPR" evidence="3">
    <location>
        <begin position="275"/>
        <end position="308"/>
    </location>
</feature>
<dbReference type="RefSeq" id="WP_002700376.1">
    <property type="nucleotide sequence ID" value="NZ_AAWS01000031.1"/>
</dbReference>
<dbReference type="OrthoDB" id="9780183at2"/>
<comment type="caution">
    <text evidence="5">The sequence shown here is derived from an EMBL/GenBank/DDBJ whole genome shotgun (WGS) entry which is preliminary data.</text>
</comment>
<sequence length="495" mass="57566">MIQYLQGLLLSLLLITSAFAQKPAQLTPKQEDIWTFFSLHKDELIQRFRMVHQLQHRNKRPSQMSKAILQYQIKHLEALFVRCMWVFDLHLSHYQVKQVIARKRQKQPWLDLVAYNFPYIQLQMMIEGSCWGWQSAREALYINQVSDAYSEDNYAKALKIANKNLQENPEDGVSLLYKGLVLADSLNKPALIEEYTTRALVATPDLHKAYYYRARYYVSVGKKELARQDIDRALLYWAESPRYLLHSVLIHLQMKQLDEAEKALDKVLRLNDRYVEAYLAKGNIHLFRKNYDLALIDFTKAIRLDSSNHHAFSGSGVAYQKLGKYTKALTEFNKAIALNKEAYLYAERGDIYRLLGKHEEALRDYDQSIALGNNNFTPFEGKAFTLLSLKEYDKALAMFKLTLTKKIPADNKIYTYNNIGHTYYKMGKYAEALKHINYSLSKNNKNSYAYKNRALVYIAQGKKALACADLTKAQALGYRKLFGNEVQELQQKHCR</sequence>
<name>A1ZSA8_MICM2</name>
<dbReference type="PROSITE" id="PS50005">
    <property type="entry name" value="TPR"/>
    <property type="match status" value="3"/>
</dbReference>
<accession>A1ZSA8</accession>
<organism evidence="5 6">
    <name type="scientific">Microscilla marina ATCC 23134</name>
    <dbReference type="NCBI Taxonomy" id="313606"/>
    <lineage>
        <taxon>Bacteria</taxon>
        <taxon>Pseudomonadati</taxon>
        <taxon>Bacteroidota</taxon>
        <taxon>Cytophagia</taxon>
        <taxon>Cytophagales</taxon>
        <taxon>Microscillaceae</taxon>
        <taxon>Microscilla</taxon>
    </lineage>
</organism>
<proteinExistence type="predicted"/>
<evidence type="ECO:0000313" key="5">
    <source>
        <dbReference type="EMBL" id="EAY26656.1"/>
    </source>
</evidence>